<dbReference type="EMBL" id="JXTB01000067">
    <property type="protein sequence ID" value="PON67960.1"/>
    <property type="molecule type" value="Genomic_DNA"/>
</dbReference>
<feature type="non-terminal residue" evidence="1">
    <location>
        <position position="53"/>
    </location>
</feature>
<keyword evidence="2" id="KW-1185">Reference proteome</keyword>
<evidence type="ECO:0000313" key="1">
    <source>
        <dbReference type="EMBL" id="PON67960.1"/>
    </source>
</evidence>
<name>A0A2P5D3T3_PARAD</name>
<protein>
    <submittedName>
        <fullName evidence="1">Uncharacterized protein</fullName>
    </submittedName>
</protein>
<dbReference type="Proteomes" id="UP000237105">
    <property type="component" value="Unassembled WGS sequence"/>
</dbReference>
<comment type="caution">
    <text evidence="1">The sequence shown here is derived from an EMBL/GenBank/DDBJ whole genome shotgun (WGS) entry which is preliminary data.</text>
</comment>
<gene>
    <name evidence="1" type="ORF">PanWU01x14_099570</name>
</gene>
<dbReference type="AlphaFoldDB" id="A0A2P5D3T3"/>
<accession>A0A2P5D3T3</accession>
<organism evidence="1 2">
    <name type="scientific">Parasponia andersonii</name>
    <name type="common">Sponia andersonii</name>
    <dbReference type="NCBI Taxonomy" id="3476"/>
    <lineage>
        <taxon>Eukaryota</taxon>
        <taxon>Viridiplantae</taxon>
        <taxon>Streptophyta</taxon>
        <taxon>Embryophyta</taxon>
        <taxon>Tracheophyta</taxon>
        <taxon>Spermatophyta</taxon>
        <taxon>Magnoliopsida</taxon>
        <taxon>eudicotyledons</taxon>
        <taxon>Gunneridae</taxon>
        <taxon>Pentapetalae</taxon>
        <taxon>rosids</taxon>
        <taxon>fabids</taxon>
        <taxon>Rosales</taxon>
        <taxon>Cannabaceae</taxon>
        <taxon>Parasponia</taxon>
    </lineage>
</organism>
<evidence type="ECO:0000313" key="2">
    <source>
        <dbReference type="Proteomes" id="UP000237105"/>
    </source>
</evidence>
<reference evidence="2" key="1">
    <citation type="submission" date="2016-06" db="EMBL/GenBank/DDBJ databases">
        <title>Parallel loss of symbiosis genes in relatives of nitrogen-fixing non-legume Parasponia.</title>
        <authorList>
            <person name="Van Velzen R."/>
            <person name="Holmer R."/>
            <person name="Bu F."/>
            <person name="Rutten L."/>
            <person name="Van Zeijl A."/>
            <person name="Liu W."/>
            <person name="Santuari L."/>
            <person name="Cao Q."/>
            <person name="Sharma T."/>
            <person name="Shen D."/>
            <person name="Roswanjaya Y."/>
            <person name="Wardhani T."/>
            <person name="Kalhor M.S."/>
            <person name="Jansen J."/>
            <person name="Van den Hoogen J."/>
            <person name="Gungor B."/>
            <person name="Hartog M."/>
            <person name="Hontelez J."/>
            <person name="Verver J."/>
            <person name="Yang W.-C."/>
            <person name="Schijlen E."/>
            <person name="Repin R."/>
            <person name="Schilthuizen M."/>
            <person name="Schranz E."/>
            <person name="Heidstra R."/>
            <person name="Miyata K."/>
            <person name="Fedorova E."/>
            <person name="Kohlen W."/>
            <person name="Bisseling T."/>
            <person name="Smit S."/>
            <person name="Geurts R."/>
        </authorList>
    </citation>
    <scope>NUCLEOTIDE SEQUENCE [LARGE SCALE GENOMIC DNA]</scope>
    <source>
        <strain evidence="2">cv. WU1-14</strain>
    </source>
</reference>
<sequence length="53" mass="6070">MMRGFECHQFLEFSLSKSSPVSDGSHDCLWHFSVNASSGRMVVRRRLVVQPET</sequence>
<proteinExistence type="predicted"/>